<dbReference type="InterPro" id="IPR028907">
    <property type="entry name" value="Tox-PLDMTX_dom"/>
</dbReference>
<dbReference type="Proteomes" id="UP000280955">
    <property type="component" value="Unassembled WGS sequence"/>
</dbReference>
<dbReference type="CDD" id="cd20488">
    <property type="entry name" value="peptidase_C58-like"/>
    <property type="match status" value="1"/>
</dbReference>
<evidence type="ECO:0000256" key="2">
    <source>
        <dbReference type="SAM" id="MobiDB-lite"/>
    </source>
</evidence>
<gene>
    <name evidence="4" type="ORF">BDD30_0060</name>
</gene>
<reference evidence="4 5" key="1">
    <citation type="submission" date="2018-10" db="EMBL/GenBank/DDBJ databases">
        <title>Genomic Encyclopedia of Archaeal and Bacterial Type Strains, Phase II (KMG-II): from individual species to whole genera.</title>
        <authorList>
            <person name="Goeker M."/>
        </authorList>
    </citation>
    <scope>NUCLEOTIDE SEQUENCE [LARGE SCALE GENOMIC DNA]</scope>
    <source>
        <strain evidence="4 5">DSM 15149</strain>
    </source>
</reference>
<keyword evidence="5" id="KW-1185">Reference proteome</keyword>
<sequence>MLSHDILPEKLLVSEKKHENVGSYFSDDIGEQSEQTEVSHFNLSLDDAFDIYADISIENQQELKNKDNNTNIWSSLGRGDDDHNLKKIINDAFKEKLPQLMEYRRKGYNVIGLDKEGIKKLEGMLKAVPPEIQQPTMKNLYSAAQELLNTLKQHPLLPENQDMIQQSNLVIRNLSDALEAINAVSKVNQVEWWEEVHKTNKAQSDRLIAATLEELFFKVKDKRLPGSNDDYCQQEREETERKIKDLLLYDGYQLTAEHFKFGRLRKSLLAESRVTRLKLAEYLEKKSVGILTAARDAKMYAMKILLAQTRNNGFNAKDLINAGQVNDRLLSFQQYARHIRAVDGEIDGIILSNPLVVACIKETNDEPAHIKIARAILPVSEELGTVSKVLRETKEKVQPSKPKEELNHPHQDWWNRGDELWKYIKKTSWNIKETSVHVTQMVGYEASKTASRAKHKLKESSYSESINGAVKGTALLLLDEIQQAENRIRQIPQFAWDVQEAVEQHSSVIQRTAYPDELPELSELLNEQLKHEEARWQAVKKQSRDKLQELIAPITRLAQEKWAQDLYFQLGEELRKERQDRWKDIQQFDEIMAEAVGQFAEMARELDSEAVRLAEHGHSGGKELQEKVAKWLRDLSKLKGKVKAGVAKITGTSLDNFSRSGMLARGMSEWAEDLKQSYLQETLQEGSAVAAELFERTLMEVVEENRTHFAKESDPEAERFLKRLALALKHAAENTTVYPPTPEEILAGSRSLPEDIRHWAEKKVVSGAISAAFRGGFKLVTGTFSLPVRVVIRGAKTGGTLYRGVRAINRSVRLGQGPATQVKSKFINQELSKTAFRLTLSLSPLVAWGMAASITAGRLYNEKDYPEKIIKNIVIDLPEELLWIGGYAGINAAIRAHAEKAIQQAIQHALDEQADKLALRINKEIAGKSADVNVEIIPQETSVSPAETAQSTPEPLSDFASTSQLTMPELIDIQDNNSAQQPKVRRKRDVSVESEISIDNLNIINANTREDKVNSEIKSELRSELKRFENSDANSPMSDVERAIFIDLFLYKNKYEVSESQQDYKNTWLKFRRELESQENKEIKEYLRFRSIIEAYEIYDKKRLDDDTIPEAGTIIKEVIDFFQKLKKENPITFMKLAEAMVKFQYYYEEEDENEDRYFKMAEIYYFLNKTENEKKSKTFHLDIIDKYPNENNRLLDEFFLNKNNNNPDLDEIIYKLQSMQEKYRESYEMLSKVENIHQVLSDDSKNEENIFLDNRIIAAQVFDGSINISLQDKKKWLNRYDQIRNEEGSDGWKLMHIESILINLRRINTAINLTAMKSESALLLIDKLLNFQKKARENILHISETPHEDFTSYSQFKTRKELGNDDSKYYAQFDNYKDNHDAEKEAKEILSQVVARASLSFSELFDKVESIKLFSFVYKNRDGGAPLAAPGRTVVIKFPGKDTGGLVISNLFLRNHVKRISTKEMEDLKPLTEGMYTRATQHRSLGSYYHIGSQSEHTNALEILSGMNKEELKTHLKKQGIWFGEPALFSNEYPKQENTGHLENTTLKNAIIGVSTIQNNAAANYLRSTMYESTGWEKLGDRFIPFYEIGRRKHYDREYEINSEQLTLDIITSIAIAYPAARGIVATIRSSAIPSILKSGLRGSALFKSLSLELGKMGFNASKVFGGAVYELIEPYPINSHLNRHNVFNKVKDTAWEFHTDVGLKGGGLKDFIDRFTKEPKEITISGYKFKRIKYNQENFDTMQRMALDYAYNPDSKGKIAQAQQAYKTGKEDYNAPQYDNFNGLSLDKKIERYISPDTDATTKGVLAGKMNESIKDINAFQTAKDAQSWKKSANKANKVVLTPQNLYLKGKPSECLPESVLMGWALQSSQDAKLSKMLMGIYSSNDITSNPLYKSLKELHANGNASKFNASATSISNINVSNLATSETKLFPTEISSVRVDAPKHTMLISKIKNRENKIKYVFYDPNYGMAYFDKHSDMAAFFQKKMQQYDFPDDSVSFHPLDYSNVSDIKISGRNLNEIIDGEIPLLYKQEGVQLEGITPRDGIYRVPPKNTLGVQETKHYIIVNNDIYQVEWDQTNNTWRVFDPSNTNRSRPTVPVKQDTNGEWFKHSETGLKGGGPIDDIRKYIARKSAIKIFNQSINYSATKWPPEPIDKNIHMIWIGTKNISEKNIKLSIDTAKKNPDYNTSIIYDSGISGHEGAKKFMLEKFQDSNVNIIDFRKKSYFSQLKQEPSFAYYEQVIAENKYAQASDILRLLVLKYEGGIYKDIDDIQVKGFGSLTFPKGIGVMREYAPEAGKATAFPNTPIAVTKNNPIINKTLDLAVSNYQRGEKNVLKLAGPDVFTQALYQEIPGLDSKVLNAQLYQLELAKRQALGVPLEKPKNFADEQLTSAEKEKINRPYQSIRGLSGYVENGADHSWAVDTNIPSTSTQTSTIVTPLAPKTEMLPPVPSSSTKSSTSAPVLQEKISYNLATDIDATDYLNQLKQKTNINNKISSPAGQCESLMKPVSDFMRENGFTDIRYRGMFIWNNATEQIPMNHFVVVGKKVGKDYVFDVSAHQFENKGMPDLNGPLILAAEDWAKKYRGATTRKLIYYSDFKNASTATNTYNALPRELVLESMEGKTFITSPNWYQTFKRTHNIHPEVTVSDPATFSLNYSVNPTAENLSPPPPPPIPSHGQVPKTVTPPPPPMRSPLSLSQPLERLPANKTKPIGFNPGENKASFSKLEEAGKHYYKDDKSRQAAPVNTMSDFDNRYLSHTTEAPAPSNVAHLAPGNIYNTKVTAKGAEKPAYDIYISKDGESLITSSSYKVDDITTDSKFGKPLPYSEIMFNSLKKSGVDPKNLKRSVQASIENKVTQDVISAIGTRIQRGQVIRVSPTENPDAFYTLLGTDNCKATLHMLNQHAEEFGHKVVTSIEFKGTGYLVMNIGTSTQTSTIVTPPPMPGTSQLVQ</sequence>
<evidence type="ECO:0000313" key="4">
    <source>
        <dbReference type="EMBL" id="RKS65791.1"/>
    </source>
</evidence>
<dbReference type="Gene3D" id="3.10.670.10">
    <property type="entry name" value="Secreted effector protein ssei"/>
    <property type="match status" value="1"/>
</dbReference>
<evidence type="ECO:0000259" key="3">
    <source>
        <dbReference type="Pfam" id="PF15645"/>
    </source>
</evidence>
<protein>
    <submittedName>
        <fullName evidence="4">Glycosyl transferase-like sugar-binding protein</fullName>
    </submittedName>
</protein>
<dbReference type="EMBL" id="RBLJ01000001">
    <property type="protein sequence ID" value="RKS65791.1"/>
    <property type="molecule type" value="Genomic_DNA"/>
</dbReference>
<dbReference type="PANTHER" id="PTHR32385:SF15">
    <property type="entry name" value="INOSITOL PHOSPHOCERAMIDE MANNOSYLTRANSFERASE 1"/>
    <property type="match status" value="1"/>
</dbReference>
<feature type="region of interest" description="Disordered" evidence="2">
    <location>
        <begin position="2659"/>
        <end position="2697"/>
    </location>
</feature>
<comment type="caution">
    <text evidence="4">The sequence shown here is derived from an EMBL/GenBank/DDBJ whole genome shotgun (WGS) entry which is preliminary data.</text>
</comment>
<dbReference type="InterPro" id="IPR007577">
    <property type="entry name" value="GlycoTrfase_DXD_sugar-bd_CS"/>
</dbReference>
<dbReference type="Pfam" id="PF15645">
    <property type="entry name" value="Tox-PLDMTX"/>
    <property type="match status" value="1"/>
</dbReference>
<dbReference type="InterPro" id="IPR029044">
    <property type="entry name" value="Nucleotide-diphossugar_trans"/>
</dbReference>
<feature type="region of interest" description="Disordered" evidence="2">
    <location>
        <begin position="941"/>
        <end position="960"/>
    </location>
</feature>
<accession>A0ABX9SQR6</accession>
<dbReference type="Pfam" id="PF04488">
    <property type="entry name" value="Gly_transf_sug"/>
    <property type="match status" value="1"/>
</dbReference>
<evidence type="ECO:0000313" key="5">
    <source>
        <dbReference type="Proteomes" id="UP000280955"/>
    </source>
</evidence>
<feature type="domain" description="Tox-PLDMTX" evidence="3">
    <location>
        <begin position="2497"/>
        <end position="2631"/>
    </location>
</feature>
<proteinExistence type="predicted"/>
<dbReference type="Gene3D" id="3.90.550.20">
    <property type="match status" value="1"/>
</dbReference>
<dbReference type="SUPFAM" id="SSF53448">
    <property type="entry name" value="Nucleotide-diphospho-sugar transferases"/>
    <property type="match status" value="1"/>
</dbReference>
<organism evidence="4 5">
    <name type="scientific">Photorhabdus asymbiotica</name>
    <dbReference type="NCBI Taxonomy" id="291112"/>
    <lineage>
        <taxon>Bacteria</taxon>
        <taxon>Pseudomonadati</taxon>
        <taxon>Pseudomonadota</taxon>
        <taxon>Gammaproteobacteria</taxon>
        <taxon>Enterobacterales</taxon>
        <taxon>Morganellaceae</taxon>
        <taxon>Photorhabdus</taxon>
    </lineage>
</organism>
<dbReference type="PANTHER" id="PTHR32385">
    <property type="entry name" value="MANNOSYL PHOSPHORYLINOSITOL CERAMIDE SYNTHASE"/>
    <property type="match status" value="1"/>
</dbReference>
<keyword evidence="1" id="KW-0808">Transferase</keyword>
<name>A0ABX9SQR6_9GAMM</name>
<dbReference type="InterPro" id="IPR051706">
    <property type="entry name" value="Glycosyltransferase_domain"/>
</dbReference>
<evidence type="ECO:0000256" key="1">
    <source>
        <dbReference type="ARBA" id="ARBA00022679"/>
    </source>
</evidence>